<protein>
    <submittedName>
        <fullName evidence="1">Uncharacterized protein</fullName>
    </submittedName>
</protein>
<dbReference type="RefSeq" id="WP_064438198.1">
    <property type="nucleotide sequence ID" value="NZ_CP011485.1"/>
</dbReference>
<gene>
    <name evidence="1" type="ORF">AA973_07350</name>
</gene>
<dbReference type="AlphaFoldDB" id="A0A1A9HCY9"/>
<dbReference type="EMBL" id="CP011485">
    <property type="protein sequence ID" value="ANH47583.1"/>
    <property type="molecule type" value="Genomic_DNA"/>
</dbReference>
<evidence type="ECO:0000313" key="1">
    <source>
        <dbReference type="EMBL" id="ANH47583.1"/>
    </source>
</evidence>
<accession>A0A1A9HCY9</accession>
<dbReference type="PATRIC" id="fig|210.2440.peg.1508"/>
<organism evidence="1 2">
    <name type="scientific">Helicobacter pylori</name>
    <name type="common">Campylobacter pylori</name>
    <dbReference type="NCBI Taxonomy" id="210"/>
    <lineage>
        <taxon>Bacteria</taxon>
        <taxon>Pseudomonadati</taxon>
        <taxon>Campylobacterota</taxon>
        <taxon>Epsilonproteobacteria</taxon>
        <taxon>Campylobacterales</taxon>
        <taxon>Helicobacteraceae</taxon>
        <taxon>Helicobacter</taxon>
    </lineage>
</organism>
<proteinExistence type="predicted"/>
<evidence type="ECO:0000313" key="2">
    <source>
        <dbReference type="Proteomes" id="UP000078049"/>
    </source>
</evidence>
<reference evidence="1 2" key="1">
    <citation type="submission" date="2014-04" db="EMBL/GenBank/DDBJ databases">
        <title>Detecting global and local adaptation in a worldwide sample of Helicobacter pylori genomes.</title>
        <authorList>
            <person name="Montano V."/>
            <person name="Didelot X."/>
            <person name="Foll M."/>
            <person name="Linz B."/>
            <person name="Reinhardt R."/>
            <person name="Suerbaum S."/>
            <person name="Moodley Y."/>
            <person name="Jensen J.D."/>
        </authorList>
    </citation>
    <scope>NUCLEOTIDE SEQUENCE [LARGE SCALE GENOMIC DNA]</scope>
    <source>
        <strain evidence="2">ausabrJ05</strain>
    </source>
</reference>
<dbReference type="Proteomes" id="UP000078049">
    <property type="component" value="Chromosome"/>
</dbReference>
<name>A0A1A9HCY9_HELPX</name>
<sequence>MSGGAALKYHIQRALERSHSISDFTQSLELSAKKSKFSNATMQKIEEITQGVKSAKRILQSKRKR</sequence>